<dbReference type="Pfam" id="PF22640">
    <property type="entry name" value="ManC_GMP_beta-helix"/>
    <property type="match status" value="1"/>
</dbReference>
<reference evidence="10 11" key="1">
    <citation type="submission" date="2018-06" db="EMBL/GenBank/DDBJ databases">
        <title>Extensive metabolic versatility and redundancy in microbially diverse, dynamic hydrothermal sediments.</title>
        <authorList>
            <person name="Dombrowski N."/>
            <person name="Teske A."/>
            <person name="Baker B.J."/>
        </authorList>
    </citation>
    <scope>NUCLEOTIDE SEQUENCE [LARGE SCALE GENOMIC DNA]</scope>
    <source>
        <strain evidence="10">B3_G15</strain>
    </source>
</reference>
<dbReference type="Pfam" id="PF00483">
    <property type="entry name" value="NTP_transferase"/>
    <property type="match status" value="1"/>
</dbReference>
<gene>
    <name evidence="10" type="ORF">DRJ04_00110</name>
</gene>
<organism evidence="10 11">
    <name type="scientific">Aerophobetes bacterium</name>
    <dbReference type="NCBI Taxonomy" id="2030807"/>
    <lineage>
        <taxon>Bacteria</taxon>
        <taxon>Candidatus Aerophobota</taxon>
    </lineage>
</organism>
<evidence type="ECO:0000256" key="6">
    <source>
        <dbReference type="ARBA" id="ARBA00023134"/>
    </source>
</evidence>
<dbReference type="EMBL" id="QMQA01000001">
    <property type="protein sequence ID" value="RLE15532.1"/>
    <property type="molecule type" value="Genomic_DNA"/>
</dbReference>
<sequence>MAVSFIMAGGFGKRLWPESRVNYPKQFLAINTKESLIQLAYRRCVNLFGRKNTFVITRRELIKKITSHIPELTSDQIIAEPVGRDTAPCIGFAAIHMRKKGEDAPMVILPSDHLIESGEKFKRVMMAAIKLAEKGYLVTVGIKPTRAETGYGYLQVGDKIDRLQSITCYELKRFTEKPSQKKAKSFLESGDFLWNAGIFAWRPSAILEEIKKYLPELYDGLEKISKTLGTSEEKKTIESVYPHLPKISIDYAVMEKTTKAAVIPADFAWDDIGDWQALTRIFPKDEKGNVSQGLIKEMETMDCIFVNREDKILAVIGVSNLIVVNSEKGTLVVSKELSGRVKELVDELLKDERFKKYVE</sequence>
<keyword evidence="5" id="KW-0547">Nucleotide-binding</keyword>
<dbReference type="GO" id="GO:0005525">
    <property type="term" value="F:GTP binding"/>
    <property type="evidence" value="ECO:0007669"/>
    <property type="project" value="UniProtKB-KW"/>
</dbReference>
<evidence type="ECO:0000256" key="1">
    <source>
        <dbReference type="ARBA" id="ARBA00006115"/>
    </source>
</evidence>
<dbReference type="CDD" id="cd02509">
    <property type="entry name" value="GDP-M1P_Guanylyltransferase"/>
    <property type="match status" value="1"/>
</dbReference>
<dbReference type="InterPro" id="IPR005835">
    <property type="entry name" value="NTP_transferase_dom"/>
</dbReference>
<dbReference type="PANTHER" id="PTHR46390">
    <property type="entry name" value="MANNOSE-1-PHOSPHATE GUANYLYLTRANSFERASE"/>
    <property type="match status" value="1"/>
</dbReference>
<protein>
    <recommendedName>
        <fullName evidence="2">mannose-1-phosphate guanylyltransferase</fullName>
        <ecNumber evidence="2">2.7.7.13</ecNumber>
    </recommendedName>
</protein>
<dbReference type="Gene3D" id="3.90.550.10">
    <property type="entry name" value="Spore Coat Polysaccharide Biosynthesis Protein SpsA, Chain A"/>
    <property type="match status" value="1"/>
</dbReference>
<comment type="caution">
    <text evidence="10">The sequence shown here is derived from an EMBL/GenBank/DDBJ whole genome shotgun (WGS) entry which is preliminary data.</text>
</comment>
<feature type="domain" description="MannoseP isomerase/GMP-like beta-helix" evidence="9">
    <location>
        <begin position="299"/>
        <end position="348"/>
    </location>
</feature>
<comment type="catalytic activity">
    <reaction evidence="7">
        <text>alpha-D-mannose 1-phosphate + GTP + H(+) = GDP-alpha-D-mannose + diphosphate</text>
        <dbReference type="Rhea" id="RHEA:15229"/>
        <dbReference type="ChEBI" id="CHEBI:15378"/>
        <dbReference type="ChEBI" id="CHEBI:33019"/>
        <dbReference type="ChEBI" id="CHEBI:37565"/>
        <dbReference type="ChEBI" id="CHEBI:57527"/>
        <dbReference type="ChEBI" id="CHEBI:58409"/>
        <dbReference type="EC" id="2.7.7.13"/>
    </reaction>
</comment>
<keyword evidence="6" id="KW-0342">GTP-binding</keyword>
<dbReference type="EC" id="2.7.7.13" evidence="2"/>
<dbReference type="InterPro" id="IPR054566">
    <property type="entry name" value="ManC/GMP-like_b-helix"/>
</dbReference>
<evidence type="ECO:0000256" key="2">
    <source>
        <dbReference type="ARBA" id="ARBA00012387"/>
    </source>
</evidence>
<dbReference type="InterPro" id="IPR049577">
    <property type="entry name" value="GMPP_N"/>
</dbReference>
<evidence type="ECO:0000313" key="10">
    <source>
        <dbReference type="EMBL" id="RLE15532.1"/>
    </source>
</evidence>
<evidence type="ECO:0000256" key="7">
    <source>
        <dbReference type="ARBA" id="ARBA00047343"/>
    </source>
</evidence>
<dbReference type="GO" id="GO:0004475">
    <property type="term" value="F:mannose-1-phosphate guanylyltransferase (GTP) activity"/>
    <property type="evidence" value="ECO:0007669"/>
    <property type="project" value="UniProtKB-EC"/>
</dbReference>
<evidence type="ECO:0000259" key="9">
    <source>
        <dbReference type="Pfam" id="PF22640"/>
    </source>
</evidence>
<dbReference type="AlphaFoldDB" id="A0A662DN19"/>
<dbReference type="PANTHER" id="PTHR46390:SF1">
    <property type="entry name" value="MANNOSE-1-PHOSPHATE GUANYLYLTRANSFERASE"/>
    <property type="match status" value="1"/>
</dbReference>
<name>A0A662DN19_UNCAE</name>
<evidence type="ECO:0000256" key="3">
    <source>
        <dbReference type="ARBA" id="ARBA00022679"/>
    </source>
</evidence>
<evidence type="ECO:0000313" key="11">
    <source>
        <dbReference type="Proteomes" id="UP000280417"/>
    </source>
</evidence>
<evidence type="ECO:0000259" key="8">
    <source>
        <dbReference type="Pfam" id="PF00483"/>
    </source>
</evidence>
<dbReference type="InterPro" id="IPR051161">
    <property type="entry name" value="Mannose-6P_isomerase_type2"/>
</dbReference>
<accession>A0A662DN19</accession>
<dbReference type="Proteomes" id="UP000280417">
    <property type="component" value="Unassembled WGS sequence"/>
</dbReference>
<keyword evidence="3 10" id="KW-0808">Transferase</keyword>
<feature type="domain" description="Nucleotidyl transferase" evidence="8">
    <location>
        <begin position="5"/>
        <end position="287"/>
    </location>
</feature>
<dbReference type="GO" id="GO:0009298">
    <property type="term" value="P:GDP-mannose biosynthetic process"/>
    <property type="evidence" value="ECO:0007669"/>
    <property type="project" value="TreeGrafter"/>
</dbReference>
<keyword evidence="4 10" id="KW-0548">Nucleotidyltransferase</keyword>
<proteinExistence type="inferred from homology"/>
<dbReference type="InterPro" id="IPR029044">
    <property type="entry name" value="Nucleotide-diphossugar_trans"/>
</dbReference>
<dbReference type="SUPFAM" id="SSF53448">
    <property type="entry name" value="Nucleotide-diphospho-sugar transferases"/>
    <property type="match status" value="1"/>
</dbReference>
<evidence type="ECO:0000256" key="4">
    <source>
        <dbReference type="ARBA" id="ARBA00022695"/>
    </source>
</evidence>
<dbReference type="SUPFAM" id="SSF159283">
    <property type="entry name" value="Guanosine diphospho-D-mannose pyrophosphorylase/mannose-6-phosphate isomerase linker domain"/>
    <property type="match status" value="1"/>
</dbReference>
<comment type="similarity">
    <text evidence="1">Belongs to the mannose-6-phosphate isomerase type 2 family.</text>
</comment>
<evidence type="ECO:0000256" key="5">
    <source>
        <dbReference type="ARBA" id="ARBA00022741"/>
    </source>
</evidence>
<dbReference type="FunFam" id="3.90.550.10:FF:000046">
    <property type="entry name" value="Mannose-1-phosphate guanylyltransferase (GDP)"/>
    <property type="match status" value="1"/>
</dbReference>